<accession>A0A9W4GCE4</accession>
<dbReference type="AlphaFoldDB" id="A0A9W4GCE4"/>
<proteinExistence type="predicted"/>
<evidence type="ECO:0000313" key="2">
    <source>
        <dbReference type="Proteomes" id="UP000683417"/>
    </source>
</evidence>
<dbReference type="Proteomes" id="UP000683417">
    <property type="component" value="Unassembled WGS sequence"/>
</dbReference>
<organism evidence="1 2">
    <name type="scientific">Blumeria graminis f. sp. triticale</name>
    <dbReference type="NCBI Taxonomy" id="1689686"/>
    <lineage>
        <taxon>Eukaryota</taxon>
        <taxon>Fungi</taxon>
        <taxon>Dikarya</taxon>
        <taxon>Ascomycota</taxon>
        <taxon>Pezizomycotina</taxon>
        <taxon>Leotiomycetes</taxon>
        <taxon>Erysiphales</taxon>
        <taxon>Erysiphaceae</taxon>
        <taxon>Blumeria</taxon>
    </lineage>
</organism>
<reference evidence="1" key="1">
    <citation type="submission" date="2020-10" db="EMBL/GenBank/DDBJ databases">
        <authorList>
            <person name="Muller C M."/>
        </authorList>
    </citation>
    <scope>NUCLEOTIDE SEQUENCE</scope>
    <source>
        <strain evidence="1">THUN-12</strain>
    </source>
</reference>
<gene>
    <name evidence="1" type="ORF">BGTH12_LOCUS68</name>
</gene>
<sequence length="89" mass="9959">MFSYVMALIVVYETQNTQLFLQIWSNVISFPHGLSLNLAIAGTISQITHKASFMLDTRQSSLKSLKLHTSTHLVLPNLPNLLSPTLQHP</sequence>
<comment type="caution">
    <text evidence="1">The sequence shown here is derived from an EMBL/GenBank/DDBJ whole genome shotgun (WGS) entry which is preliminary data.</text>
</comment>
<dbReference type="EMBL" id="CAJHIT010000001">
    <property type="protein sequence ID" value="CAD6498710.1"/>
    <property type="molecule type" value="Genomic_DNA"/>
</dbReference>
<protein>
    <submittedName>
        <fullName evidence="1">BgTH12-04371</fullName>
    </submittedName>
</protein>
<name>A0A9W4GCE4_BLUGR</name>
<evidence type="ECO:0000313" key="1">
    <source>
        <dbReference type="EMBL" id="CAD6498710.1"/>
    </source>
</evidence>